<protein>
    <submittedName>
        <fullName evidence="1">Uncharacterized protein</fullName>
    </submittedName>
</protein>
<name>A0ACB9N108_9MYRT</name>
<accession>A0ACB9N108</accession>
<keyword evidence="2" id="KW-1185">Reference proteome</keyword>
<dbReference type="Proteomes" id="UP001057402">
    <property type="component" value="Chromosome 8"/>
</dbReference>
<gene>
    <name evidence="1" type="ORF">MLD38_028537</name>
</gene>
<sequence length="120" mass="13673">MIQNYRETDAKEFKPERFASGISKVAKNKNDLVGYFPFGWGPRTCLGQNYAIIEGKIALTIFLRRFSFEISPAYRHAPTTIMSVRPQHGHHLILHKLLVQRLLSVSNFNRSSSLDKPNAA</sequence>
<evidence type="ECO:0000313" key="1">
    <source>
        <dbReference type="EMBL" id="KAI4330238.1"/>
    </source>
</evidence>
<reference evidence="2" key="1">
    <citation type="journal article" date="2023" name="Front. Plant Sci.">
        <title>Chromosomal-level genome assembly of Melastoma candidum provides insights into trichome evolution.</title>
        <authorList>
            <person name="Zhong Y."/>
            <person name="Wu W."/>
            <person name="Sun C."/>
            <person name="Zou P."/>
            <person name="Liu Y."/>
            <person name="Dai S."/>
            <person name="Zhou R."/>
        </authorList>
    </citation>
    <scope>NUCLEOTIDE SEQUENCE [LARGE SCALE GENOMIC DNA]</scope>
</reference>
<dbReference type="EMBL" id="CM042887">
    <property type="protein sequence ID" value="KAI4330238.1"/>
    <property type="molecule type" value="Genomic_DNA"/>
</dbReference>
<organism evidence="1 2">
    <name type="scientific">Melastoma candidum</name>
    <dbReference type="NCBI Taxonomy" id="119954"/>
    <lineage>
        <taxon>Eukaryota</taxon>
        <taxon>Viridiplantae</taxon>
        <taxon>Streptophyta</taxon>
        <taxon>Embryophyta</taxon>
        <taxon>Tracheophyta</taxon>
        <taxon>Spermatophyta</taxon>
        <taxon>Magnoliopsida</taxon>
        <taxon>eudicotyledons</taxon>
        <taxon>Gunneridae</taxon>
        <taxon>Pentapetalae</taxon>
        <taxon>rosids</taxon>
        <taxon>malvids</taxon>
        <taxon>Myrtales</taxon>
        <taxon>Melastomataceae</taxon>
        <taxon>Melastomatoideae</taxon>
        <taxon>Melastomateae</taxon>
        <taxon>Melastoma</taxon>
    </lineage>
</organism>
<comment type="caution">
    <text evidence="1">The sequence shown here is derived from an EMBL/GenBank/DDBJ whole genome shotgun (WGS) entry which is preliminary data.</text>
</comment>
<proteinExistence type="predicted"/>
<evidence type="ECO:0000313" key="2">
    <source>
        <dbReference type="Proteomes" id="UP001057402"/>
    </source>
</evidence>